<organism evidence="5">
    <name type="scientific">Thermocrinis ruber</name>
    <dbReference type="NCBI Taxonomy" id="75906"/>
    <lineage>
        <taxon>Bacteria</taxon>
        <taxon>Pseudomonadati</taxon>
        <taxon>Aquificota</taxon>
        <taxon>Aquificia</taxon>
        <taxon>Aquificales</taxon>
        <taxon>Aquificaceae</taxon>
        <taxon>Thermocrinis</taxon>
    </lineage>
</organism>
<dbReference type="NCBIfam" id="TIGR01903">
    <property type="entry name" value="cas5_csm4"/>
    <property type="match status" value="1"/>
</dbReference>
<dbReference type="InterPro" id="IPR005510">
    <property type="entry name" value="Csm4"/>
</dbReference>
<comment type="caution">
    <text evidence="5">The sequence shown here is derived from an EMBL/GenBank/DDBJ whole genome shotgun (WGS) entry which is preliminary data.</text>
</comment>
<comment type="similarity">
    <text evidence="1">Belongs to the CRISPR-associated Csm4 family.</text>
</comment>
<keyword evidence="4" id="KW-0051">Antiviral defense</keyword>
<dbReference type="EMBL" id="DSAC01000039">
    <property type="protein sequence ID" value="HHO73635.1"/>
    <property type="molecule type" value="Genomic_DNA"/>
</dbReference>
<dbReference type="GO" id="GO:0003723">
    <property type="term" value="F:RNA binding"/>
    <property type="evidence" value="ECO:0007669"/>
    <property type="project" value="UniProtKB-KW"/>
</dbReference>
<keyword evidence="3" id="KW-0694">RNA-binding</keyword>
<accession>A0A7C5X0I1</accession>
<proteinExistence type="inferred from homology"/>
<gene>
    <name evidence="5" type="ORF">ENN04_03260</name>
</gene>
<evidence type="ECO:0000256" key="3">
    <source>
        <dbReference type="ARBA" id="ARBA00022884"/>
    </source>
</evidence>
<evidence type="ECO:0000256" key="4">
    <source>
        <dbReference type="ARBA" id="ARBA00023118"/>
    </source>
</evidence>
<name>A0A7C5X0I1_9AQUI</name>
<reference evidence="5" key="1">
    <citation type="journal article" date="2020" name="mSystems">
        <title>Genome- and Community-Level Interaction Insights into Carbon Utilization and Element Cycling Functions of Hydrothermarchaeota in Hydrothermal Sediment.</title>
        <authorList>
            <person name="Zhou Z."/>
            <person name="Liu Y."/>
            <person name="Xu W."/>
            <person name="Pan J."/>
            <person name="Luo Z.H."/>
            <person name="Li M."/>
        </authorList>
    </citation>
    <scope>NUCLEOTIDE SEQUENCE [LARGE SCALE GENOMIC DNA]</scope>
    <source>
        <strain evidence="5">SpSt-114</strain>
    </source>
</reference>
<evidence type="ECO:0000256" key="2">
    <source>
        <dbReference type="ARBA" id="ARBA00016109"/>
    </source>
</evidence>
<dbReference type="GO" id="GO:0051607">
    <property type="term" value="P:defense response to virus"/>
    <property type="evidence" value="ECO:0007669"/>
    <property type="project" value="UniProtKB-KW"/>
</dbReference>
<evidence type="ECO:0000256" key="1">
    <source>
        <dbReference type="ARBA" id="ARBA00005772"/>
    </source>
</evidence>
<sequence length="299" mass="34776">MLKAFVFKPLSPFKSFPTTNTIFGAICWGIRWLESEEKLLETLEMFKTGKPPFIISAPLPWKGGKWVFPRPIHLIRIMPKDVEEYKRYKKFKKAQWVSWEVFREVLEREPKGSFKEEKPQINKDVIPHASINRLTMTTVGGELYNEEALWLSPFGVIVKFFDGSFEPLVKACLEFSQLGGNKTTGMGRYRLEEKEPPEGMEEFISQKSTRAFLISDCFYDPEFDLNKSFYDIKVQKPAVENGLTKRVWKNTFCYLTPGSQVRVKTPKDWYGGIKEVLKEGSISVYQYGIGFPLFARWEK</sequence>
<dbReference type="AlphaFoldDB" id="A0A7C5X0I1"/>
<evidence type="ECO:0000313" key="5">
    <source>
        <dbReference type="EMBL" id="HHO73635.1"/>
    </source>
</evidence>
<protein>
    <recommendedName>
        <fullName evidence="2">CRISPR system Cms protein Csm4</fullName>
    </recommendedName>
</protein>